<proteinExistence type="inferred from homology"/>
<keyword evidence="4" id="KW-0378">Hydrolase</keyword>
<dbReference type="EMBL" id="LN846931">
    <property type="protein sequence ID" value="CRI06611.1"/>
    <property type="molecule type" value="Genomic_DNA"/>
</dbReference>
<dbReference type="GO" id="GO:0008237">
    <property type="term" value="F:metallopeptidase activity"/>
    <property type="evidence" value="ECO:0007669"/>
    <property type="project" value="UniProtKB-KW"/>
</dbReference>
<evidence type="ECO:0000256" key="3">
    <source>
        <dbReference type="ARBA" id="ARBA00022723"/>
    </source>
</evidence>
<sequence>MKTVKEIEGKKSVQLIKEVVRVKQTVVERPVEYNTMITSTTIAKQIGIDEIGDEAQEVLLLVALNTKNKINAIHKVFSGSLDSSIAHPREIFRSALLNNAARILIYHNHPSGNTDPSIEDYELTDRFFAAGELLGIEVLDHIIVAGNDAISFRENTL</sequence>
<protein>
    <submittedName>
        <fullName evidence="7">DNA repair protein RadC</fullName>
    </submittedName>
</protein>
<keyword evidence="7" id="KW-0614">Plasmid</keyword>
<organism evidence="7">
    <name type="scientific">Carnobacterium maltaromaticum</name>
    <name type="common">Carnobacterium piscicola</name>
    <dbReference type="NCBI Taxonomy" id="2751"/>
    <lineage>
        <taxon>Bacteria</taxon>
        <taxon>Bacillati</taxon>
        <taxon>Bacillota</taxon>
        <taxon>Bacilli</taxon>
        <taxon>Lactobacillales</taxon>
        <taxon>Carnobacteriaceae</taxon>
        <taxon>Carnobacterium</taxon>
    </lineage>
</organism>
<dbReference type="GO" id="GO:0046872">
    <property type="term" value="F:metal ion binding"/>
    <property type="evidence" value="ECO:0007669"/>
    <property type="project" value="UniProtKB-KW"/>
</dbReference>
<dbReference type="InterPro" id="IPR020891">
    <property type="entry name" value="UPF0758_CS"/>
</dbReference>
<dbReference type="Gene3D" id="3.40.140.10">
    <property type="entry name" value="Cytidine Deaminase, domain 2"/>
    <property type="match status" value="1"/>
</dbReference>
<dbReference type="PROSITE" id="PS01302">
    <property type="entry name" value="UPF0758"/>
    <property type="match status" value="1"/>
</dbReference>
<keyword evidence="5" id="KW-0862">Zinc</keyword>
<comment type="similarity">
    <text evidence="1">Belongs to the UPF0758 family.</text>
</comment>
<dbReference type="PANTHER" id="PTHR30471">
    <property type="entry name" value="DNA REPAIR PROTEIN RADC"/>
    <property type="match status" value="1"/>
</dbReference>
<dbReference type="PROSITE" id="PS50249">
    <property type="entry name" value="MPN"/>
    <property type="match status" value="1"/>
</dbReference>
<dbReference type="GeneID" id="83607610"/>
<dbReference type="InterPro" id="IPR025657">
    <property type="entry name" value="RadC_JAB"/>
</dbReference>
<dbReference type="PANTHER" id="PTHR30471:SF3">
    <property type="entry name" value="UPF0758 PROTEIN YEES-RELATED"/>
    <property type="match status" value="1"/>
</dbReference>
<geneLocation type="plasmid" evidence="7">
    <name>megaplasmid</name>
</geneLocation>
<evidence type="ECO:0000256" key="6">
    <source>
        <dbReference type="ARBA" id="ARBA00023049"/>
    </source>
</evidence>
<evidence type="ECO:0000256" key="5">
    <source>
        <dbReference type="ARBA" id="ARBA00022833"/>
    </source>
</evidence>
<accession>A0A0R2KCX9</accession>
<dbReference type="InterPro" id="IPR037518">
    <property type="entry name" value="MPN"/>
</dbReference>
<keyword evidence="3" id="KW-0479">Metal-binding</keyword>
<gene>
    <name evidence="7" type="ORF">BN424_mp0069</name>
</gene>
<evidence type="ECO:0000313" key="7">
    <source>
        <dbReference type="EMBL" id="CRI06611.1"/>
    </source>
</evidence>
<evidence type="ECO:0000256" key="2">
    <source>
        <dbReference type="ARBA" id="ARBA00022670"/>
    </source>
</evidence>
<dbReference type="RefSeq" id="WP_051926833.1">
    <property type="nucleotide sequence ID" value="NZ_CBCPHT010000009.1"/>
</dbReference>
<name>A0A0R2KCX9_CARML</name>
<keyword evidence="6" id="KW-0482">Metalloprotease</keyword>
<dbReference type="AlphaFoldDB" id="A0A0R2KCX9"/>
<dbReference type="Pfam" id="PF04002">
    <property type="entry name" value="RadC"/>
    <property type="match status" value="1"/>
</dbReference>
<reference evidence="7" key="2">
    <citation type="submission" date="2015-04" db="EMBL/GenBank/DDBJ databases">
        <title>Carnobacterium maltaromaticum LMA28 plasmids.</title>
        <authorList>
            <person name="Cailliez-Grimal C."/>
            <person name="Iskandar C."/>
        </authorList>
    </citation>
    <scope>NUCLEOTIDE SEQUENCE [LARGE SCALE GENOMIC DNA]</scope>
    <source>
        <strain evidence="7">LMA28</strain>
        <plasmid evidence="7">megaplasmid</plasmid>
    </source>
</reference>
<evidence type="ECO:0000256" key="4">
    <source>
        <dbReference type="ARBA" id="ARBA00022801"/>
    </source>
</evidence>
<dbReference type="GO" id="GO:0006508">
    <property type="term" value="P:proteolysis"/>
    <property type="evidence" value="ECO:0007669"/>
    <property type="project" value="UniProtKB-KW"/>
</dbReference>
<reference evidence="7" key="1">
    <citation type="submission" date="2015-04" db="EMBL/GenBank/DDBJ databases">
        <title>Carnobacterium maltaromaticum LMA28 complete chromosome sequence.</title>
        <authorList>
            <person name="Borges F."/>
            <person name="Cailliez-Grimal C."/>
        </authorList>
    </citation>
    <scope>NUCLEOTIDE SEQUENCE [LARGE SCALE GENOMIC DNA]</scope>
    <source>
        <strain evidence="7">LMA28</strain>
        <plasmid evidence="7">megaplasmid</plasmid>
    </source>
</reference>
<dbReference type="InterPro" id="IPR001405">
    <property type="entry name" value="UPF0758"/>
</dbReference>
<evidence type="ECO:0000256" key="1">
    <source>
        <dbReference type="ARBA" id="ARBA00010243"/>
    </source>
</evidence>
<dbReference type="CDD" id="cd08071">
    <property type="entry name" value="MPN_DUF2466"/>
    <property type="match status" value="1"/>
</dbReference>
<keyword evidence="2" id="KW-0645">Protease</keyword>